<dbReference type="AlphaFoldDB" id="A0A377FSA7"/>
<evidence type="ECO:0000256" key="1">
    <source>
        <dbReference type="SAM" id="SignalP"/>
    </source>
</evidence>
<reference evidence="2 3" key="1">
    <citation type="submission" date="2018-06" db="EMBL/GenBank/DDBJ databases">
        <authorList>
            <consortium name="Pathogen Informatics"/>
            <person name="Doyle S."/>
        </authorList>
    </citation>
    <scope>NUCLEOTIDE SEQUENCE [LARGE SCALE GENOMIC DNA]</scope>
    <source>
        <strain evidence="2 3">NCTC13163</strain>
    </source>
</reference>
<dbReference type="OrthoDB" id="1858867at2"/>
<feature type="chain" id="PRO_5017044042" description="Bacterial Ig domain-containing protein" evidence="1">
    <location>
        <begin position="25"/>
        <end position="865"/>
    </location>
</feature>
<keyword evidence="1" id="KW-0732">Signal</keyword>
<name>A0A377FSA7_9BACL</name>
<proteinExistence type="predicted"/>
<evidence type="ECO:0008006" key="4">
    <source>
        <dbReference type="Google" id="ProtNLM"/>
    </source>
</evidence>
<dbReference type="SUPFAM" id="SSF82171">
    <property type="entry name" value="DPP6 N-terminal domain-like"/>
    <property type="match status" value="1"/>
</dbReference>
<feature type="signal peptide" evidence="1">
    <location>
        <begin position="1"/>
        <end position="24"/>
    </location>
</feature>
<protein>
    <recommendedName>
        <fullName evidence="4">Bacterial Ig domain-containing protein</fullName>
    </recommendedName>
</protein>
<dbReference type="RefSeq" id="WP_029334453.1">
    <property type="nucleotide sequence ID" value="NZ_UGGP01000001.1"/>
</dbReference>
<accession>A0A377FSA7</accession>
<dbReference type="Proteomes" id="UP000254060">
    <property type="component" value="Unassembled WGS sequence"/>
</dbReference>
<evidence type="ECO:0000313" key="2">
    <source>
        <dbReference type="EMBL" id="STO07355.1"/>
    </source>
</evidence>
<organism evidence="2 3">
    <name type="scientific">Exiguobacterium aurantiacum</name>
    <dbReference type="NCBI Taxonomy" id="33987"/>
    <lineage>
        <taxon>Bacteria</taxon>
        <taxon>Bacillati</taxon>
        <taxon>Bacillota</taxon>
        <taxon>Bacilli</taxon>
        <taxon>Bacillales</taxon>
        <taxon>Bacillales Family XII. Incertae Sedis</taxon>
        <taxon>Exiguobacterium</taxon>
    </lineage>
</organism>
<gene>
    <name evidence="2" type="ORF">NCTC13163_00701</name>
</gene>
<sequence length="865" mass="94824">MNRIIFILALFLMVGGLAVPSANAATSSEPLPPHQRISNSPYVLLNDGKALYHTTTGERIALTEAVTFNRFTQVDQFVSPEGDYLVFTERCTDCSSTLYVVGLDGKVQISSFPEYDRLIGADIGNGRLFWYQNDGKTVATTLARDVIWEKHLGTSNVSLTADGKTILAAADQLEQIAHVSAETGETRFTRTLPKQDILVKKPLSFQNITIYTVHAHNRAHYIYNEVTGSVTLTTRNESDTNYAMTNGAIHWYQDGAYSVYDVATTDVTTYPVAVSMNVFPETIVFSDGERMALSAYRQLPQKLEFFIDRQANESGDMTLYMNRSYPIFLKETRIDGTERSIPLDRLTPTYADSGITSPLQSNRATSVTYHMTYKGLRFTDTLYVKREGTVTVQQYGMDGEIIGETTPRASITVEAVSNGQPVTYTGRADAGGRFHIQTDRLVKGTPLVISSVDSTTAAYKKRFTVTDGIPLDMNIKVVGDNAETGVAFKTVPNGKISLFVKERYHSYYETVQADASGIFRVTDSVDPLTKGVQFYYRPFGGPLSSEKVLTIFERAEPEFTLRKTPTAGDLSIGVNTTTRLVTTNYYVNDKLLGTGGSLLHLETPLKPGDVVRVVMRAGDRTKTIEHQVAAIGPTILEVTDVAMTATHTVVNVRRDTRAELQFFINGKLTTATPVSTTRFTIPARPGDIVLVRLVRNGQKLDTRLALPQVTFSNIRLHDEQTTWVGMVLPNSNVTLQNGTRQIASGKSSSTGRVVMSLAPQPLNAKITLVSTRGVYRFVQTVNVKAGLTPVMTVAAPTSTARTVTVNSNVDYGTVTIHRGTTLLATKAVTSKSTPVAIAAQKSGTRLTIKLTTPKGSTQTVYVTVR</sequence>
<evidence type="ECO:0000313" key="3">
    <source>
        <dbReference type="Proteomes" id="UP000254060"/>
    </source>
</evidence>
<dbReference type="EMBL" id="UGGP01000001">
    <property type="protein sequence ID" value="STO07355.1"/>
    <property type="molecule type" value="Genomic_DNA"/>
</dbReference>